<gene>
    <name evidence="7" type="ORF">EC847_103101</name>
</gene>
<feature type="signal peptide" evidence="5">
    <location>
        <begin position="1"/>
        <end position="23"/>
    </location>
</feature>
<evidence type="ECO:0000256" key="1">
    <source>
        <dbReference type="ARBA" id="ARBA00004561"/>
    </source>
</evidence>
<proteinExistence type="inferred from homology"/>
<accession>A0A4R6EN37</accession>
<dbReference type="GO" id="GO:0009289">
    <property type="term" value="C:pilus"/>
    <property type="evidence" value="ECO:0007669"/>
    <property type="project" value="UniProtKB-SubCell"/>
</dbReference>
<feature type="domain" description="Fimbrial-type adhesion" evidence="6">
    <location>
        <begin position="231"/>
        <end position="382"/>
    </location>
</feature>
<dbReference type="InterPro" id="IPR008966">
    <property type="entry name" value="Adhesion_dom_sf"/>
</dbReference>
<comment type="subcellular location">
    <subcellularLocation>
        <location evidence="1">Fimbrium</location>
    </subcellularLocation>
</comment>
<dbReference type="Gene3D" id="2.60.40.1090">
    <property type="entry name" value="Fimbrial-type adhesion domain"/>
    <property type="match status" value="1"/>
</dbReference>
<evidence type="ECO:0000313" key="8">
    <source>
        <dbReference type="Proteomes" id="UP000295530"/>
    </source>
</evidence>
<reference evidence="7 8" key="1">
    <citation type="submission" date="2019-03" db="EMBL/GenBank/DDBJ databases">
        <title>Genomic analyses of the natural microbiome of Caenorhabditis elegans.</title>
        <authorList>
            <person name="Samuel B."/>
        </authorList>
    </citation>
    <scope>NUCLEOTIDE SEQUENCE [LARGE SCALE GENOMIC DNA]</scope>
    <source>
        <strain evidence="7 8">BIGb0156</strain>
    </source>
</reference>
<dbReference type="EMBL" id="SNVX01000003">
    <property type="protein sequence ID" value="TDN59923.1"/>
    <property type="molecule type" value="Genomic_DNA"/>
</dbReference>
<evidence type="ECO:0000256" key="2">
    <source>
        <dbReference type="ARBA" id="ARBA00006671"/>
    </source>
</evidence>
<dbReference type="RefSeq" id="WP_247904328.1">
    <property type="nucleotide sequence ID" value="NZ_SNVX01000003.1"/>
</dbReference>
<evidence type="ECO:0000256" key="5">
    <source>
        <dbReference type="SAM" id="SignalP"/>
    </source>
</evidence>
<dbReference type="InterPro" id="IPR000259">
    <property type="entry name" value="Adhesion_dom_fimbrial"/>
</dbReference>
<evidence type="ECO:0000256" key="4">
    <source>
        <dbReference type="ARBA" id="ARBA00023263"/>
    </source>
</evidence>
<evidence type="ECO:0000256" key="3">
    <source>
        <dbReference type="ARBA" id="ARBA00022729"/>
    </source>
</evidence>
<evidence type="ECO:0000259" key="6">
    <source>
        <dbReference type="Pfam" id="PF00419"/>
    </source>
</evidence>
<dbReference type="InterPro" id="IPR050263">
    <property type="entry name" value="Bact_Fimbrial_Adh_Pro"/>
</dbReference>
<dbReference type="PANTHER" id="PTHR33420:SF31">
    <property type="entry name" value="TYPE 1 FIMBRIN D-MANNOSE SPECIFIC ADHESIN"/>
    <property type="match status" value="1"/>
</dbReference>
<dbReference type="InterPro" id="IPR036937">
    <property type="entry name" value="Adhesion_dom_fimbrial_sf"/>
</dbReference>
<protein>
    <submittedName>
        <fullName evidence="7">Type 1 fimbria pilin</fullName>
    </submittedName>
</protein>
<evidence type="ECO:0000313" key="7">
    <source>
        <dbReference type="EMBL" id="TDN59923.1"/>
    </source>
</evidence>
<dbReference type="GO" id="GO:0043709">
    <property type="term" value="P:cell adhesion involved in single-species biofilm formation"/>
    <property type="evidence" value="ECO:0007669"/>
    <property type="project" value="TreeGrafter"/>
</dbReference>
<dbReference type="SUPFAM" id="SSF49401">
    <property type="entry name" value="Bacterial adhesins"/>
    <property type="match status" value="1"/>
</dbReference>
<sequence>MLNKPTLIILASCALFPATHAQAATATVLQNCFAGPTPYTINYGYEIPSGENIVGRVIDDHRHFTGDQTVMEANCECPGNMRSTSEVTELTAAGSPLAAGVSGYGYLTEYVDVDVSGYSEAINSPSGSDLLELKINEYPTSPSNRANRSEINLNSTEASASVCSDSSRPDGGTSHKRQFRWNVISMKLYIKKPILGEEVIPMQTVVENFACLSFGSGAGCNSSNAVPVSTISLSGSITAPLSCVINAGSTIEVEMGNIVSSQFTAQGQPPSGYTLKNVDIDYHCDAPAVSNSSKIRLSFSADQGVSDTDNRVIAKMLDRDDIGVRMFDESSKSVLMDGTADFDVPLDSDGNGSIHLKAAPVSTTNKKPEPGKFEGNVTIKMDLR</sequence>
<keyword evidence="4" id="KW-0281">Fimbrium</keyword>
<comment type="caution">
    <text evidence="7">The sequence shown here is derived from an EMBL/GenBank/DDBJ whole genome shotgun (WGS) entry which is preliminary data.</text>
</comment>
<dbReference type="Pfam" id="PF00419">
    <property type="entry name" value="Fimbrial"/>
    <property type="match status" value="1"/>
</dbReference>
<dbReference type="AlphaFoldDB" id="A0A4R6EN37"/>
<comment type="similarity">
    <text evidence="2">Belongs to the fimbrial protein family.</text>
</comment>
<dbReference type="PANTHER" id="PTHR33420">
    <property type="entry name" value="FIMBRIAL SUBUNIT ELFA-RELATED"/>
    <property type="match status" value="1"/>
</dbReference>
<keyword evidence="3 5" id="KW-0732">Signal</keyword>
<name>A0A4R6EN37_SCAGO</name>
<organism evidence="7 8">
    <name type="scientific">Scandinavium goeteborgense</name>
    <dbReference type="NCBI Taxonomy" id="1851514"/>
    <lineage>
        <taxon>Bacteria</taxon>
        <taxon>Pseudomonadati</taxon>
        <taxon>Pseudomonadota</taxon>
        <taxon>Gammaproteobacteria</taxon>
        <taxon>Enterobacterales</taxon>
        <taxon>Enterobacteriaceae</taxon>
        <taxon>Scandinavium</taxon>
    </lineage>
</organism>
<keyword evidence="8" id="KW-1185">Reference proteome</keyword>
<feature type="chain" id="PRO_5020583221" evidence="5">
    <location>
        <begin position="24"/>
        <end position="384"/>
    </location>
</feature>
<dbReference type="Proteomes" id="UP000295530">
    <property type="component" value="Unassembled WGS sequence"/>
</dbReference>